<accession>A0A3B1CXW0</accession>
<gene>
    <name evidence="1" type="ORF">MNBD_NITROSPIRAE01-548</name>
</gene>
<protein>
    <recommendedName>
        <fullName evidence="2">Alginate export domain-containing protein</fullName>
    </recommendedName>
</protein>
<proteinExistence type="predicted"/>
<dbReference type="AlphaFoldDB" id="A0A3B1CXW0"/>
<evidence type="ECO:0008006" key="2">
    <source>
        <dbReference type="Google" id="ProtNLM"/>
    </source>
</evidence>
<name>A0A3B1CXW0_9ZZZZ</name>
<reference evidence="1" key="1">
    <citation type="submission" date="2018-06" db="EMBL/GenBank/DDBJ databases">
        <authorList>
            <person name="Zhirakovskaya E."/>
        </authorList>
    </citation>
    <scope>NUCLEOTIDE SEQUENCE</scope>
</reference>
<sequence length="404" mass="46885">MPEIHLKSKRQIPLYFFPLFLLLFFASPATAGEWSGYISSEARLFVQDPLHEGQRKQSLALAAQPEYYHAWDKSSFTAVPFFRLDSADTKRTHLDIREFFYLWYPGEFELGIGIRKVFWGVTESQHLVDIINQTDLIESPDREEKLGQPMVNLSIDRDWGTFDFFLLPYFRERTFPGRKGRLRTAFVVDIDQAQYESDDKQAHLDYALRFTRTLGDWDLALSHFQGTSRDPSFKIGTDPSGKPVFIPFYDQIGQTGLEVQLVAEAWLWKLEAIHRSGQGKSYQAWTGGFEYTFTGIFETQMDLGAISEWLHDSRGERAPSPFEDDLMAGFRLAINDMASSEMLVGLIQDLDQTSKMISIEASRRLSDHWKIEVEGFAFIQQSKRDFLYALRDDDFLQMTLFYYF</sequence>
<organism evidence="1">
    <name type="scientific">hydrothermal vent metagenome</name>
    <dbReference type="NCBI Taxonomy" id="652676"/>
    <lineage>
        <taxon>unclassified sequences</taxon>
        <taxon>metagenomes</taxon>
        <taxon>ecological metagenomes</taxon>
    </lineage>
</organism>
<evidence type="ECO:0000313" key="1">
    <source>
        <dbReference type="EMBL" id="VAX31371.1"/>
    </source>
</evidence>
<dbReference type="EMBL" id="UOGF01000074">
    <property type="protein sequence ID" value="VAX31371.1"/>
    <property type="molecule type" value="Genomic_DNA"/>
</dbReference>